<keyword evidence="8" id="KW-0067">ATP-binding</keyword>
<accession>A0A6J7LZ78</accession>
<evidence type="ECO:0000313" key="11">
    <source>
        <dbReference type="EMBL" id="CAB4728552.1"/>
    </source>
</evidence>
<evidence type="ECO:0000256" key="5">
    <source>
        <dbReference type="ARBA" id="ARBA00022694"/>
    </source>
</evidence>
<name>A0A6J7LZ78_9ZZZZ</name>
<evidence type="ECO:0000313" key="12">
    <source>
        <dbReference type="EMBL" id="CAB4912037.1"/>
    </source>
</evidence>
<evidence type="ECO:0000256" key="6">
    <source>
        <dbReference type="ARBA" id="ARBA00022723"/>
    </source>
</evidence>
<dbReference type="GO" id="GO:0046872">
    <property type="term" value="F:metal ion binding"/>
    <property type="evidence" value="ECO:0007669"/>
    <property type="project" value="UniProtKB-KW"/>
</dbReference>
<gene>
    <name evidence="11" type="ORF">UFOPK2683_01131</name>
    <name evidence="12" type="ORF">UFOPK3605_01181</name>
    <name evidence="13" type="ORF">UFOPK3897_00709</name>
    <name evidence="14" type="ORF">UFOPK4121_01179</name>
</gene>
<organism evidence="13">
    <name type="scientific">freshwater metagenome</name>
    <dbReference type="NCBI Taxonomy" id="449393"/>
    <lineage>
        <taxon>unclassified sequences</taxon>
        <taxon>metagenomes</taxon>
        <taxon>ecological metagenomes</taxon>
    </lineage>
</organism>
<evidence type="ECO:0000256" key="8">
    <source>
        <dbReference type="ARBA" id="ARBA00022840"/>
    </source>
</evidence>
<keyword evidence="9" id="KW-0460">Magnesium</keyword>
<comment type="subcellular location">
    <subcellularLocation>
        <location evidence="1">Cytoplasm</location>
    </subcellularLocation>
</comment>
<dbReference type="GO" id="GO:0005524">
    <property type="term" value="F:ATP binding"/>
    <property type="evidence" value="ECO:0007669"/>
    <property type="project" value="UniProtKB-KW"/>
</dbReference>
<dbReference type="EMBL" id="CAFBPQ010000041">
    <property type="protein sequence ID" value="CAB5029016.1"/>
    <property type="molecule type" value="Genomic_DNA"/>
</dbReference>
<dbReference type="InterPro" id="IPR027417">
    <property type="entry name" value="P-loop_NTPase"/>
</dbReference>
<evidence type="ECO:0000256" key="10">
    <source>
        <dbReference type="ARBA" id="ARBA00032441"/>
    </source>
</evidence>
<dbReference type="EMBL" id="CAFBOF010000010">
    <property type="protein sequence ID" value="CAB4974200.1"/>
    <property type="molecule type" value="Genomic_DNA"/>
</dbReference>
<dbReference type="Gene3D" id="3.40.50.300">
    <property type="entry name" value="P-loop containing nucleotide triphosphate hydrolases"/>
    <property type="match status" value="1"/>
</dbReference>
<dbReference type="SUPFAM" id="SSF52540">
    <property type="entry name" value="P-loop containing nucleoside triphosphate hydrolases"/>
    <property type="match status" value="1"/>
</dbReference>
<dbReference type="NCBIfam" id="TIGR00150">
    <property type="entry name" value="T6A_YjeE"/>
    <property type="match status" value="1"/>
</dbReference>
<keyword evidence="4" id="KW-0963">Cytoplasm</keyword>
<keyword evidence="5" id="KW-0819">tRNA processing</keyword>
<evidence type="ECO:0000256" key="2">
    <source>
        <dbReference type="ARBA" id="ARBA00007599"/>
    </source>
</evidence>
<protein>
    <recommendedName>
        <fullName evidence="3">tRNA threonylcarbamoyladenosine biosynthesis protein TsaE</fullName>
    </recommendedName>
    <alternativeName>
        <fullName evidence="10">t(6)A37 threonylcarbamoyladenosine biosynthesis protein TsaE</fullName>
    </alternativeName>
</protein>
<evidence type="ECO:0000313" key="13">
    <source>
        <dbReference type="EMBL" id="CAB4974200.1"/>
    </source>
</evidence>
<evidence type="ECO:0000256" key="4">
    <source>
        <dbReference type="ARBA" id="ARBA00022490"/>
    </source>
</evidence>
<sequence length="164" mass="17865">MELSLISDAPLTTQAVGQVLSEQAELGDVVILTGDLGAGKTEFVKGYALGLGISESVVSPTFTIVHEYFGREALNHVDAYRLESVQEYLDLGLEERMDSSVTVVEWGELVGSELSPNRLEVVIEFGVKDDARIITLRPMGDSWLDRLTALASVLAVITPVEERE</sequence>
<dbReference type="AlphaFoldDB" id="A0A6J7LZ78"/>
<dbReference type="PANTHER" id="PTHR33540">
    <property type="entry name" value="TRNA THREONYLCARBAMOYLADENOSINE BIOSYNTHESIS PROTEIN TSAE"/>
    <property type="match status" value="1"/>
</dbReference>
<evidence type="ECO:0000256" key="9">
    <source>
        <dbReference type="ARBA" id="ARBA00022842"/>
    </source>
</evidence>
<dbReference type="GO" id="GO:0005737">
    <property type="term" value="C:cytoplasm"/>
    <property type="evidence" value="ECO:0007669"/>
    <property type="project" value="UniProtKB-SubCell"/>
</dbReference>
<comment type="similarity">
    <text evidence="2">Belongs to the TsaE family.</text>
</comment>
<dbReference type="InterPro" id="IPR003442">
    <property type="entry name" value="T6A_TsaE"/>
</dbReference>
<evidence type="ECO:0000256" key="7">
    <source>
        <dbReference type="ARBA" id="ARBA00022741"/>
    </source>
</evidence>
<dbReference type="Pfam" id="PF02367">
    <property type="entry name" value="TsaE"/>
    <property type="match status" value="1"/>
</dbReference>
<dbReference type="EMBL" id="CAEZYK010000068">
    <property type="protein sequence ID" value="CAB4728552.1"/>
    <property type="molecule type" value="Genomic_DNA"/>
</dbReference>
<evidence type="ECO:0000256" key="3">
    <source>
        <dbReference type="ARBA" id="ARBA00019010"/>
    </source>
</evidence>
<evidence type="ECO:0000256" key="1">
    <source>
        <dbReference type="ARBA" id="ARBA00004496"/>
    </source>
</evidence>
<dbReference type="EMBL" id="CAFBMM010000066">
    <property type="protein sequence ID" value="CAB4912037.1"/>
    <property type="molecule type" value="Genomic_DNA"/>
</dbReference>
<keyword evidence="6" id="KW-0479">Metal-binding</keyword>
<reference evidence="13" key="1">
    <citation type="submission" date="2020-05" db="EMBL/GenBank/DDBJ databases">
        <authorList>
            <person name="Chiriac C."/>
            <person name="Salcher M."/>
            <person name="Ghai R."/>
            <person name="Kavagutti S V."/>
        </authorList>
    </citation>
    <scope>NUCLEOTIDE SEQUENCE</scope>
</reference>
<evidence type="ECO:0000313" key="14">
    <source>
        <dbReference type="EMBL" id="CAB5029016.1"/>
    </source>
</evidence>
<dbReference type="PANTHER" id="PTHR33540:SF2">
    <property type="entry name" value="TRNA THREONYLCARBAMOYLADENOSINE BIOSYNTHESIS PROTEIN TSAE"/>
    <property type="match status" value="1"/>
</dbReference>
<proteinExistence type="inferred from homology"/>
<dbReference type="GO" id="GO:0002949">
    <property type="term" value="P:tRNA threonylcarbamoyladenosine modification"/>
    <property type="evidence" value="ECO:0007669"/>
    <property type="project" value="InterPro"/>
</dbReference>
<keyword evidence="7" id="KW-0547">Nucleotide-binding</keyword>